<evidence type="ECO:0000313" key="2">
    <source>
        <dbReference type="EMBL" id="MBL1104930.1"/>
    </source>
</evidence>
<gene>
    <name evidence="2" type="ORF">JK361_10040</name>
</gene>
<dbReference type="InterPro" id="IPR041657">
    <property type="entry name" value="HTH_17"/>
</dbReference>
<dbReference type="RefSeq" id="WP_201815369.1">
    <property type="nucleotide sequence ID" value="NZ_JAERRH010000003.1"/>
</dbReference>
<sequence>MEDELWLTAREAADLTGVSIVTVYSWVRRGHLKVEGLDHRGQKLFRHLSVAQAEKVTRSKAKRVLAPVA</sequence>
<accession>A0ABS1NXU2</accession>
<evidence type="ECO:0000259" key="1">
    <source>
        <dbReference type="Pfam" id="PF12728"/>
    </source>
</evidence>
<dbReference type="SUPFAM" id="SSF46955">
    <property type="entry name" value="Putative DNA-binding domain"/>
    <property type="match status" value="1"/>
</dbReference>
<name>A0ABS1NXU2_9ACTN</name>
<dbReference type="Pfam" id="PF12728">
    <property type="entry name" value="HTH_17"/>
    <property type="match status" value="1"/>
</dbReference>
<keyword evidence="3" id="KW-1185">Reference proteome</keyword>
<evidence type="ECO:0000313" key="3">
    <source>
        <dbReference type="Proteomes" id="UP000621386"/>
    </source>
</evidence>
<dbReference type="InterPro" id="IPR009061">
    <property type="entry name" value="DNA-bd_dom_put_sf"/>
</dbReference>
<dbReference type="Proteomes" id="UP000621386">
    <property type="component" value="Unassembled WGS sequence"/>
</dbReference>
<reference evidence="2 3" key="1">
    <citation type="submission" date="2021-01" db="EMBL/GenBank/DDBJ databases">
        <title>WGS of actinomycetes isolated from Thailand.</title>
        <authorList>
            <person name="Thawai C."/>
        </authorList>
    </citation>
    <scope>NUCLEOTIDE SEQUENCE [LARGE SCALE GENOMIC DNA]</scope>
    <source>
        <strain evidence="2 3">CH5-8</strain>
    </source>
</reference>
<protein>
    <submittedName>
        <fullName evidence="2">Helix-turn-helix domain-containing protein</fullName>
    </submittedName>
</protein>
<dbReference type="Gene3D" id="1.10.1660.10">
    <property type="match status" value="1"/>
</dbReference>
<organism evidence="2 3">
    <name type="scientific">Streptomyces musisoli</name>
    <dbReference type="NCBI Taxonomy" id="2802280"/>
    <lineage>
        <taxon>Bacteria</taxon>
        <taxon>Bacillati</taxon>
        <taxon>Actinomycetota</taxon>
        <taxon>Actinomycetes</taxon>
        <taxon>Kitasatosporales</taxon>
        <taxon>Streptomycetaceae</taxon>
        <taxon>Streptomyces</taxon>
    </lineage>
</organism>
<proteinExistence type="predicted"/>
<dbReference type="EMBL" id="JAERRH010000003">
    <property type="protein sequence ID" value="MBL1104930.1"/>
    <property type="molecule type" value="Genomic_DNA"/>
</dbReference>
<comment type="caution">
    <text evidence="2">The sequence shown here is derived from an EMBL/GenBank/DDBJ whole genome shotgun (WGS) entry which is preliminary data.</text>
</comment>
<feature type="domain" description="Helix-turn-helix" evidence="1">
    <location>
        <begin position="6"/>
        <end position="46"/>
    </location>
</feature>